<reference evidence="2" key="1">
    <citation type="submission" date="2021-02" db="EMBL/GenBank/DDBJ databases">
        <authorList>
            <person name="Nowell W R."/>
        </authorList>
    </citation>
    <scope>NUCLEOTIDE SEQUENCE</scope>
</reference>
<feature type="region of interest" description="Disordered" evidence="1">
    <location>
        <begin position="1"/>
        <end position="29"/>
    </location>
</feature>
<proteinExistence type="predicted"/>
<comment type="caution">
    <text evidence="2">The sequence shown here is derived from an EMBL/GenBank/DDBJ whole genome shotgun (WGS) entry which is preliminary data.</text>
</comment>
<dbReference type="Proteomes" id="UP000676336">
    <property type="component" value="Unassembled WGS sequence"/>
</dbReference>
<feature type="non-terminal residue" evidence="2">
    <location>
        <position position="29"/>
    </location>
</feature>
<name>A0A8S3BL17_9BILA</name>
<accession>A0A8S3BL17</accession>
<evidence type="ECO:0000313" key="3">
    <source>
        <dbReference type="Proteomes" id="UP000676336"/>
    </source>
</evidence>
<protein>
    <submittedName>
        <fullName evidence="2">Uncharacterized protein</fullName>
    </submittedName>
</protein>
<organism evidence="2 3">
    <name type="scientific">Rotaria magnacalcarata</name>
    <dbReference type="NCBI Taxonomy" id="392030"/>
    <lineage>
        <taxon>Eukaryota</taxon>
        <taxon>Metazoa</taxon>
        <taxon>Spiralia</taxon>
        <taxon>Gnathifera</taxon>
        <taxon>Rotifera</taxon>
        <taxon>Eurotatoria</taxon>
        <taxon>Bdelloidea</taxon>
        <taxon>Philodinida</taxon>
        <taxon>Philodinidae</taxon>
        <taxon>Rotaria</taxon>
    </lineage>
</organism>
<sequence>MISRGQSQDLILNPGSFSVNPDESTFNLS</sequence>
<evidence type="ECO:0000313" key="2">
    <source>
        <dbReference type="EMBL" id="CAF4813982.1"/>
    </source>
</evidence>
<dbReference type="EMBL" id="CAJOBI010151820">
    <property type="protein sequence ID" value="CAF4813982.1"/>
    <property type="molecule type" value="Genomic_DNA"/>
</dbReference>
<evidence type="ECO:0000256" key="1">
    <source>
        <dbReference type="SAM" id="MobiDB-lite"/>
    </source>
</evidence>
<dbReference type="AlphaFoldDB" id="A0A8S3BL17"/>
<gene>
    <name evidence="2" type="ORF">SMN809_LOCUS47719</name>
</gene>